<accession>A0ABQ1X9D3</accession>
<organism evidence="5 6">
    <name type="scientific">Pseudarthrobacter polychromogenes</name>
    <dbReference type="NCBI Taxonomy" id="1676"/>
    <lineage>
        <taxon>Bacteria</taxon>
        <taxon>Bacillati</taxon>
        <taxon>Actinomycetota</taxon>
        <taxon>Actinomycetes</taxon>
        <taxon>Micrococcales</taxon>
        <taxon>Micrococcaceae</taxon>
        <taxon>Pseudarthrobacter</taxon>
    </lineage>
</organism>
<keyword evidence="1 2" id="KW-0238">DNA-binding</keyword>
<dbReference type="Proteomes" id="UP000596938">
    <property type="component" value="Unassembled WGS sequence"/>
</dbReference>
<gene>
    <name evidence="5" type="ORF">GCM10011577_01630</name>
</gene>
<feature type="region of interest" description="Disordered" evidence="4">
    <location>
        <begin position="88"/>
        <end position="153"/>
    </location>
</feature>
<dbReference type="InterPro" id="IPR000424">
    <property type="entry name" value="Primosome_PriB/ssb"/>
</dbReference>
<dbReference type="RefSeq" id="WP_188808662.1">
    <property type="nucleotide sequence ID" value="NZ_BAAAWV010000001.1"/>
</dbReference>
<dbReference type="InterPro" id="IPR012340">
    <property type="entry name" value="NA-bd_OB-fold"/>
</dbReference>
<dbReference type="CDD" id="cd04496">
    <property type="entry name" value="SSB_OBF"/>
    <property type="match status" value="1"/>
</dbReference>
<dbReference type="NCBIfam" id="TIGR00621">
    <property type="entry name" value="ssb"/>
    <property type="match status" value="1"/>
</dbReference>
<evidence type="ECO:0000313" key="6">
    <source>
        <dbReference type="Proteomes" id="UP000596938"/>
    </source>
</evidence>
<comment type="subunit">
    <text evidence="2">Homotetramer.</text>
</comment>
<dbReference type="HAMAP" id="MF_00984">
    <property type="entry name" value="SSB"/>
    <property type="match status" value="1"/>
</dbReference>
<dbReference type="PANTHER" id="PTHR10302:SF27">
    <property type="entry name" value="SINGLE-STRANDED DNA-BINDING PROTEIN"/>
    <property type="match status" value="1"/>
</dbReference>
<reference evidence="6" key="1">
    <citation type="journal article" date="2019" name="Int. J. Syst. Evol. Microbiol.">
        <title>The Global Catalogue of Microorganisms (GCM) 10K type strain sequencing project: providing services to taxonomists for standard genome sequencing and annotation.</title>
        <authorList>
            <consortium name="The Broad Institute Genomics Platform"/>
            <consortium name="The Broad Institute Genome Sequencing Center for Infectious Disease"/>
            <person name="Wu L."/>
            <person name="Ma J."/>
        </authorList>
    </citation>
    <scope>NUCLEOTIDE SEQUENCE [LARGE SCALE GENOMIC DNA]</scope>
    <source>
        <strain evidence="6">CGMCC 1.1927</strain>
    </source>
</reference>
<dbReference type="EMBL" id="BMKU01000001">
    <property type="protein sequence ID" value="GGG83847.1"/>
    <property type="molecule type" value="Genomic_DNA"/>
</dbReference>
<evidence type="ECO:0000256" key="3">
    <source>
        <dbReference type="RuleBase" id="RU000524"/>
    </source>
</evidence>
<dbReference type="Pfam" id="PF00436">
    <property type="entry name" value="SSB"/>
    <property type="match status" value="1"/>
</dbReference>
<evidence type="ECO:0000256" key="2">
    <source>
        <dbReference type="HAMAP-Rule" id="MF_00984"/>
    </source>
</evidence>
<sequence length="153" mass="16446">MAGELNITILGRLVNDVELRFTPSGAAVANFTIAQNARVFDKNSNEWKDKPANFFRCSAWRDLAENVAETLQKGQAVIAYGEVTSRSYETKEGQQRTVQEIEVSSLGPDLRWAGPRKQSSSQASSGGGSWGGGQAADTSSAWGGTTTDTEPPF</sequence>
<dbReference type="PROSITE" id="PS50935">
    <property type="entry name" value="SSB"/>
    <property type="match status" value="1"/>
</dbReference>
<protein>
    <recommendedName>
        <fullName evidence="2 3">Single-stranded DNA-binding protein</fullName>
        <shortName evidence="2">SSB</shortName>
    </recommendedName>
</protein>
<comment type="caution">
    <text evidence="5">The sequence shown here is derived from an EMBL/GenBank/DDBJ whole genome shotgun (WGS) entry which is preliminary data.</text>
</comment>
<dbReference type="InterPro" id="IPR011344">
    <property type="entry name" value="ssDNA-bd"/>
</dbReference>
<evidence type="ECO:0000313" key="5">
    <source>
        <dbReference type="EMBL" id="GGG83847.1"/>
    </source>
</evidence>
<dbReference type="SUPFAM" id="SSF50249">
    <property type="entry name" value="Nucleic acid-binding proteins"/>
    <property type="match status" value="1"/>
</dbReference>
<proteinExistence type="inferred from homology"/>
<evidence type="ECO:0000256" key="4">
    <source>
        <dbReference type="SAM" id="MobiDB-lite"/>
    </source>
</evidence>
<feature type="compositionally biased region" description="Polar residues" evidence="4">
    <location>
        <begin position="137"/>
        <end position="153"/>
    </location>
</feature>
<dbReference type="GO" id="GO:0003677">
    <property type="term" value="F:DNA binding"/>
    <property type="evidence" value="ECO:0007669"/>
    <property type="project" value="UniProtKB-KW"/>
</dbReference>
<comment type="caution">
    <text evidence="2">Lacks conserved residue(s) required for the propagation of feature annotation.</text>
</comment>
<name>A0ABQ1X9D3_9MICC</name>
<keyword evidence="6" id="KW-1185">Reference proteome</keyword>
<evidence type="ECO:0000256" key="1">
    <source>
        <dbReference type="ARBA" id="ARBA00023125"/>
    </source>
</evidence>
<dbReference type="Gene3D" id="2.40.50.140">
    <property type="entry name" value="Nucleic acid-binding proteins"/>
    <property type="match status" value="1"/>
</dbReference>
<feature type="compositionally biased region" description="Gly residues" evidence="4">
    <location>
        <begin position="125"/>
        <end position="134"/>
    </location>
</feature>
<dbReference type="PANTHER" id="PTHR10302">
    <property type="entry name" value="SINGLE-STRANDED DNA-BINDING PROTEIN"/>
    <property type="match status" value="1"/>
</dbReference>